<dbReference type="GO" id="GO:0016628">
    <property type="term" value="F:oxidoreductase activity, acting on the CH-CH group of donors, NAD or NADP as acceptor"/>
    <property type="evidence" value="ECO:0007669"/>
    <property type="project" value="InterPro"/>
</dbReference>
<accession>A0A8K0SWX9</accession>
<name>A0A8K0SWX9_9HYPO</name>
<protein>
    <recommendedName>
        <fullName evidence="3">Dehydrogenase FUB6</fullName>
    </recommendedName>
    <alternativeName>
        <fullName evidence="4">Fusaric acid biosynthesis protein 6</fullName>
    </alternativeName>
</protein>
<evidence type="ECO:0000313" key="7">
    <source>
        <dbReference type="Proteomes" id="UP000813444"/>
    </source>
</evidence>
<dbReference type="InterPro" id="IPR036291">
    <property type="entry name" value="NAD(P)-bd_dom_sf"/>
</dbReference>
<keyword evidence="7" id="KW-1185">Reference proteome</keyword>
<dbReference type="PANTHER" id="PTHR43205">
    <property type="entry name" value="PROSTAGLANDIN REDUCTASE"/>
    <property type="match status" value="1"/>
</dbReference>
<dbReference type="FunFam" id="3.40.50.720:FF:000121">
    <property type="entry name" value="Prostaglandin reductase 2"/>
    <property type="match status" value="1"/>
</dbReference>
<dbReference type="InterPro" id="IPR011032">
    <property type="entry name" value="GroES-like_sf"/>
</dbReference>
<dbReference type="InterPro" id="IPR041694">
    <property type="entry name" value="ADH_N_2"/>
</dbReference>
<evidence type="ECO:0000256" key="1">
    <source>
        <dbReference type="ARBA" id="ARBA00004685"/>
    </source>
</evidence>
<dbReference type="InterPro" id="IPR045010">
    <property type="entry name" value="MDR_fam"/>
</dbReference>
<dbReference type="Pfam" id="PF16884">
    <property type="entry name" value="ADH_N_2"/>
    <property type="match status" value="1"/>
</dbReference>
<proteinExistence type="predicted"/>
<comment type="pathway">
    <text evidence="1">Mycotoxin biosynthesis.</text>
</comment>
<feature type="domain" description="Enoyl reductase (ER)" evidence="5">
    <location>
        <begin position="24"/>
        <end position="349"/>
    </location>
</feature>
<dbReference type="SUPFAM" id="SSF50129">
    <property type="entry name" value="GroES-like"/>
    <property type="match status" value="1"/>
</dbReference>
<dbReference type="Proteomes" id="UP000813444">
    <property type="component" value="Unassembled WGS sequence"/>
</dbReference>
<dbReference type="PANTHER" id="PTHR43205:SF19">
    <property type="entry name" value="ENOYL REDUCTASE (ER) DOMAIN-CONTAINING PROTEIN"/>
    <property type="match status" value="1"/>
</dbReference>
<evidence type="ECO:0000256" key="3">
    <source>
        <dbReference type="ARBA" id="ARBA00069006"/>
    </source>
</evidence>
<dbReference type="SUPFAM" id="SSF51735">
    <property type="entry name" value="NAD(P)-binding Rossmann-fold domains"/>
    <property type="match status" value="1"/>
</dbReference>
<reference evidence="6" key="1">
    <citation type="journal article" date="2021" name="Nat. Commun.">
        <title>Genetic determinants of endophytism in the Arabidopsis root mycobiome.</title>
        <authorList>
            <person name="Mesny F."/>
            <person name="Miyauchi S."/>
            <person name="Thiergart T."/>
            <person name="Pickel B."/>
            <person name="Atanasova L."/>
            <person name="Karlsson M."/>
            <person name="Huettel B."/>
            <person name="Barry K.W."/>
            <person name="Haridas S."/>
            <person name="Chen C."/>
            <person name="Bauer D."/>
            <person name="Andreopoulos W."/>
            <person name="Pangilinan J."/>
            <person name="LaButti K."/>
            <person name="Riley R."/>
            <person name="Lipzen A."/>
            <person name="Clum A."/>
            <person name="Drula E."/>
            <person name="Henrissat B."/>
            <person name="Kohler A."/>
            <person name="Grigoriev I.V."/>
            <person name="Martin F.M."/>
            <person name="Hacquard S."/>
        </authorList>
    </citation>
    <scope>NUCLEOTIDE SEQUENCE</scope>
    <source>
        <strain evidence="6">MPI-CAGE-CH-0235</strain>
    </source>
</reference>
<dbReference type="InterPro" id="IPR013149">
    <property type="entry name" value="ADH-like_C"/>
</dbReference>
<dbReference type="CDD" id="cd05288">
    <property type="entry name" value="PGDH"/>
    <property type="match status" value="1"/>
</dbReference>
<dbReference type="OrthoDB" id="809632at2759"/>
<organism evidence="6 7">
    <name type="scientific">Stachybotrys elegans</name>
    <dbReference type="NCBI Taxonomy" id="80388"/>
    <lineage>
        <taxon>Eukaryota</taxon>
        <taxon>Fungi</taxon>
        <taxon>Dikarya</taxon>
        <taxon>Ascomycota</taxon>
        <taxon>Pezizomycotina</taxon>
        <taxon>Sordariomycetes</taxon>
        <taxon>Hypocreomycetidae</taxon>
        <taxon>Hypocreales</taxon>
        <taxon>Stachybotryaceae</taxon>
        <taxon>Stachybotrys</taxon>
    </lineage>
</organism>
<evidence type="ECO:0000256" key="4">
    <source>
        <dbReference type="ARBA" id="ARBA00083301"/>
    </source>
</evidence>
<gene>
    <name evidence="6" type="ORF">B0I35DRAFT_476538</name>
</gene>
<dbReference type="SMART" id="SM00829">
    <property type="entry name" value="PKS_ER"/>
    <property type="match status" value="1"/>
</dbReference>
<evidence type="ECO:0000259" key="5">
    <source>
        <dbReference type="SMART" id="SM00829"/>
    </source>
</evidence>
<dbReference type="InterPro" id="IPR020843">
    <property type="entry name" value="ER"/>
</dbReference>
<evidence type="ECO:0000313" key="6">
    <source>
        <dbReference type="EMBL" id="KAH7322604.1"/>
    </source>
</evidence>
<dbReference type="Pfam" id="PF00107">
    <property type="entry name" value="ADH_zinc_N"/>
    <property type="match status" value="1"/>
</dbReference>
<comment type="caution">
    <text evidence="6">The sequence shown here is derived from an EMBL/GenBank/DDBJ whole genome shotgun (WGS) entry which is preliminary data.</text>
</comment>
<keyword evidence="2" id="KW-0560">Oxidoreductase</keyword>
<dbReference type="AlphaFoldDB" id="A0A8K0SWX9"/>
<sequence>MAAPKTTKQWILATRPAGTPTFSGPDANFVMQTVDLPPLQDNQILVKTLYFSNDAGIRTFIGCTVDPERMYLPPVPVGTPMRSGIIGEVIESKSDAFKVGETIMEFHRGTWSEYTVLDAEGVLPAAPLPGGLSITHYLGALGASGLAGYIGLLEDAQAKPEHTIVVSAAAGATGSMAIQTAVKFLGAKRVIGIAGGAEKCAWVRDHLGAHDCIDYKSPTFIQDLKAATPDEIDVYFDNVGGAVLDAVLNRMKRHGVITVCGAVSLYNTEEEGMKLKNWFEIVSQRLTIKGFFMFDYMASVPKATAALIAASAEGRIKVDVEDIVDATIEDVPKAWLRMFNGENRGKSVTKLLT</sequence>
<dbReference type="Gene3D" id="3.90.180.10">
    <property type="entry name" value="Medium-chain alcohol dehydrogenases, catalytic domain"/>
    <property type="match status" value="1"/>
</dbReference>
<dbReference type="Gene3D" id="3.40.50.720">
    <property type="entry name" value="NAD(P)-binding Rossmann-like Domain"/>
    <property type="match status" value="1"/>
</dbReference>
<dbReference type="EMBL" id="JAGPNK010000004">
    <property type="protein sequence ID" value="KAH7322604.1"/>
    <property type="molecule type" value="Genomic_DNA"/>
</dbReference>
<evidence type="ECO:0000256" key="2">
    <source>
        <dbReference type="ARBA" id="ARBA00023002"/>
    </source>
</evidence>